<dbReference type="AlphaFoldDB" id="A0A1H9U8K7"/>
<dbReference type="Proteomes" id="UP000199318">
    <property type="component" value="Unassembled WGS sequence"/>
</dbReference>
<reference evidence="3" key="1">
    <citation type="submission" date="2016-10" db="EMBL/GenBank/DDBJ databases">
        <authorList>
            <person name="de Groot N.N."/>
        </authorList>
    </citation>
    <scope>NUCLEOTIDE SEQUENCE [LARGE SCALE GENOMIC DNA]</scope>
    <source>
        <strain evidence="3">10nlg</strain>
    </source>
</reference>
<organism evidence="2 3">
    <name type="scientific">Salisediminibacterium halotolerans</name>
    <dbReference type="NCBI Taxonomy" id="517425"/>
    <lineage>
        <taxon>Bacteria</taxon>
        <taxon>Bacillati</taxon>
        <taxon>Bacillota</taxon>
        <taxon>Bacilli</taxon>
        <taxon>Bacillales</taxon>
        <taxon>Bacillaceae</taxon>
        <taxon>Salisediminibacterium</taxon>
    </lineage>
</organism>
<proteinExistence type="predicted"/>
<protein>
    <submittedName>
        <fullName evidence="2">Uncharacterized protein</fullName>
    </submittedName>
</protein>
<evidence type="ECO:0000256" key="1">
    <source>
        <dbReference type="SAM" id="MobiDB-lite"/>
    </source>
</evidence>
<gene>
    <name evidence="2" type="ORF">SAMN05444126_11336</name>
</gene>
<sequence length="61" mass="6992">MKFSISSTTDGNKKRLKRKRKKADRGKRMPGAYMSTNNSLLYWEKHVANGGFSDEKITLNV</sequence>
<comment type="caution">
    <text evidence="2">The sequence shown here is derived from an EMBL/GenBank/DDBJ whole genome shotgun (WGS) entry which is preliminary data.</text>
</comment>
<accession>A0A1H9U8K7</accession>
<keyword evidence="3" id="KW-1185">Reference proteome</keyword>
<evidence type="ECO:0000313" key="3">
    <source>
        <dbReference type="Proteomes" id="UP000199318"/>
    </source>
</evidence>
<dbReference type="EMBL" id="FOGV01000013">
    <property type="protein sequence ID" value="SES05910.1"/>
    <property type="molecule type" value="Genomic_DNA"/>
</dbReference>
<feature type="compositionally biased region" description="Polar residues" evidence="1">
    <location>
        <begin position="1"/>
        <end position="10"/>
    </location>
</feature>
<feature type="region of interest" description="Disordered" evidence="1">
    <location>
        <begin position="1"/>
        <end position="32"/>
    </location>
</feature>
<name>A0A1H9U8K7_9BACI</name>
<evidence type="ECO:0000313" key="2">
    <source>
        <dbReference type="EMBL" id="SES05910.1"/>
    </source>
</evidence>
<feature type="compositionally biased region" description="Basic residues" evidence="1">
    <location>
        <begin position="14"/>
        <end position="25"/>
    </location>
</feature>